<dbReference type="Gene3D" id="1.10.357.10">
    <property type="entry name" value="Tetracycline Repressor, domain 2"/>
    <property type="match status" value="1"/>
</dbReference>
<evidence type="ECO:0000256" key="2">
    <source>
        <dbReference type="ARBA" id="ARBA00023125"/>
    </source>
</evidence>
<evidence type="ECO:0000256" key="3">
    <source>
        <dbReference type="ARBA" id="ARBA00023163"/>
    </source>
</evidence>
<evidence type="ECO:0000256" key="4">
    <source>
        <dbReference type="PROSITE-ProRule" id="PRU00335"/>
    </source>
</evidence>
<dbReference type="Pfam" id="PF00440">
    <property type="entry name" value="TetR_N"/>
    <property type="match status" value="1"/>
</dbReference>
<evidence type="ECO:0000259" key="5">
    <source>
        <dbReference type="PROSITE" id="PS50977"/>
    </source>
</evidence>
<keyword evidence="3" id="KW-0804">Transcription</keyword>
<keyword evidence="2 4" id="KW-0238">DNA-binding</keyword>
<evidence type="ECO:0000256" key="1">
    <source>
        <dbReference type="ARBA" id="ARBA00023015"/>
    </source>
</evidence>
<dbReference type="InterPro" id="IPR054156">
    <property type="entry name" value="YxaF_TetR_C"/>
</dbReference>
<keyword evidence="7" id="KW-1185">Reference proteome</keyword>
<reference evidence="6 7" key="1">
    <citation type="submission" date="2020-08" db="EMBL/GenBank/DDBJ databases">
        <title>Genomic Encyclopedia of Type Strains, Phase IV (KMG-IV): sequencing the most valuable type-strain genomes for metagenomic binning, comparative biology and taxonomic classification.</title>
        <authorList>
            <person name="Goeker M."/>
        </authorList>
    </citation>
    <scope>NUCLEOTIDE SEQUENCE [LARGE SCALE GENOMIC DNA]</scope>
    <source>
        <strain evidence="6 7">DSM 44197</strain>
    </source>
</reference>
<dbReference type="PANTHER" id="PTHR47506">
    <property type="entry name" value="TRANSCRIPTIONAL REGULATORY PROTEIN"/>
    <property type="match status" value="1"/>
</dbReference>
<accession>A0A7W3QNK0</accession>
<feature type="domain" description="HTH tetR-type" evidence="5">
    <location>
        <begin position="3"/>
        <end position="63"/>
    </location>
</feature>
<dbReference type="Pfam" id="PF21993">
    <property type="entry name" value="TetR_C_13_2"/>
    <property type="match status" value="1"/>
</dbReference>
<evidence type="ECO:0000313" key="6">
    <source>
        <dbReference type="EMBL" id="MBA8953712.1"/>
    </source>
</evidence>
<proteinExistence type="predicted"/>
<dbReference type="AlphaFoldDB" id="A0A7W3QNK0"/>
<dbReference type="InterPro" id="IPR001647">
    <property type="entry name" value="HTH_TetR"/>
</dbReference>
<dbReference type="EMBL" id="JACJIA010000007">
    <property type="protein sequence ID" value="MBA8953712.1"/>
    <property type="molecule type" value="Genomic_DNA"/>
</dbReference>
<organism evidence="6 7">
    <name type="scientific">Actinomadura namibiensis</name>
    <dbReference type="NCBI Taxonomy" id="182080"/>
    <lineage>
        <taxon>Bacteria</taxon>
        <taxon>Bacillati</taxon>
        <taxon>Actinomycetota</taxon>
        <taxon>Actinomycetes</taxon>
        <taxon>Streptosporangiales</taxon>
        <taxon>Thermomonosporaceae</taxon>
        <taxon>Actinomadura</taxon>
    </lineage>
</organism>
<keyword evidence="1" id="KW-0805">Transcription regulation</keyword>
<gene>
    <name evidence="6" type="ORF">HNR61_005365</name>
</gene>
<dbReference type="SUPFAM" id="SSF48498">
    <property type="entry name" value="Tetracyclin repressor-like, C-terminal domain"/>
    <property type="match status" value="1"/>
</dbReference>
<dbReference type="InterPro" id="IPR036271">
    <property type="entry name" value="Tet_transcr_reg_TetR-rel_C_sf"/>
</dbReference>
<sequence>MGTDSRERMVRSAAYLFRERGYSGTGFRDVIAHSGAPRGSIYHHFPGGKVQLAEEAVRYAGEFLNAGIAAANEGGDAAASVDAFVGWWRRVLVKSEFRAGCPVTAVTVESHDDAPQLARAAAAAFDRWEDTLATGLGNAGVPDERAARLARLIVAAVEGATILCRAHRDVKPLDDVVAELKEMTRLAVESGS</sequence>
<comment type="caution">
    <text evidence="6">The sequence shown here is derived from an EMBL/GenBank/DDBJ whole genome shotgun (WGS) entry which is preliminary data.</text>
</comment>
<dbReference type="GO" id="GO:0003677">
    <property type="term" value="F:DNA binding"/>
    <property type="evidence" value="ECO:0007669"/>
    <property type="project" value="UniProtKB-UniRule"/>
</dbReference>
<feature type="DNA-binding region" description="H-T-H motif" evidence="4">
    <location>
        <begin position="26"/>
        <end position="45"/>
    </location>
</feature>
<dbReference type="PANTHER" id="PTHR47506:SF3">
    <property type="entry name" value="HTH-TYPE TRANSCRIPTIONAL REGULATOR LMRA"/>
    <property type="match status" value="1"/>
</dbReference>
<dbReference type="Proteomes" id="UP000572680">
    <property type="component" value="Unassembled WGS sequence"/>
</dbReference>
<dbReference type="RefSeq" id="WP_182845875.1">
    <property type="nucleotide sequence ID" value="NZ_BAAALP010000056.1"/>
</dbReference>
<dbReference type="SUPFAM" id="SSF46689">
    <property type="entry name" value="Homeodomain-like"/>
    <property type="match status" value="1"/>
</dbReference>
<evidence type="ECO:0000313" key="7">
    <source>
        <dbReference type="Proteomes" id="UP000572680"/>
    </source>
</evidence>
<dbReference type="PROSITE" id="PS50977">
    <property type="entry name" value="HTH_TETR_2"/>
    <property type="match status" value="1"/>
</dbReference>
<name>A0A7W3QNK0_ACTNM</name>
<dbReference type="InterPro" id="IPR009057">
    <property type="entry name" value="Homeodomain-like_sf"/>
</dbReference>
<protein>
    <submittedName>
        <fullName evidence="6">AcrR family transcriptional regulator</fullName>
    </submittedName>
</protein>